<evidence type="ECO:0000313" key="3">
    <source>
        <dbReference type="EMBL" id="MBB4738349.1"/>
    </source>
</evidence>
<dbReference type="AlphaFoldDB" id="A0A7W7M616"/>
<evidence type="ECO:0000259" key="2">
    <source>
        <dbReference type="Pfam" id="PF14192"/>
    </source>
</evidence>
<feature type="region of interest" description="Disordered" evidence="1">
    <location>
        <begin position="63"/>
        <end position="93"/>
    </location>
</feature>
<accession>A0A7W7M616</accession>
<dbReference type="InterPro" id="IPR025463">
    <property type="entry name" value="DUF4314"/>
</dbReference>
<evidence type="ECO:0000313" key="4">
    <source>
        <dbReference type="Proteomes" id="UP000546162"/>
    </source>
</evidence>
<name>A0A7W7M616_9ACTN</name>
<organism evidence="3 4">
    <name type="scientific">Actinoplanes octamycinicus</name>
    <dbReference type="NCBI Taxonomy" id="135948"/>
    <lineage>
        <taxon>Bacteria</taxon>
        <taxon>Bacillati</taxon>
        <taxon>Actinomycetota</taxon>
        <taxon>Actinomycetes</taxon>
        <taxon>Micromonosporales</taxon>
        <taxon>Micromonosporaceae</taxon>
        <taxon>Actinoplanes</taxon>
    </lineage>
</organism>
<proteinExistence type="predicted"/>
<dbReference type="RefSeq" id="WP_185038623.1">
    <property type="nucleotide sequence ID" value="NZ_BAABFG010000005.1"/>
</dbReference>
<sequence>MTAYLPGQRVVLIHTSDPYTRLRPGTHGTVRRHDQHTNTVAISWDDGSTLAMLLDAGDRIAGADMPSAAEDDGDHRHGEPGRTRPDSASSRQDGQVAYVAELPQCTLHQLRNVAVPARYDAALRHGRGWAYLCEDCFTTHAIGLGTGRGQRLIAGERPGDAAPAAG</sequence>
<dbReference type="Pfam" id="PF14192">
    <property type="entry name" value="DUF4314"/>
    <property type="match status" value="1"/>
</dbReference>
<feature type="compositionally biased region" description="Basic and acidic residues" evidence="1">
    <location>
        <begin position="73"/>
        <end position="85"/>
    </location>
</feature>
<dbReference type="Proteomes" id="UP000546162">
    <property type="component" value="Unassembled WGS sequence"/>
</dbReference>
<keyword evidence="4" id="KW-1185">Reference proteome</keyword>
<gene>
    <name evidence="3" type="ORF">BJY16_001808</name>
</gene>
<dbReference type="EMBL" id="JACHNB010000001">
    <property type="protein sequence ID" value="MBB4738349.1"/>
    <property type="molecule type" value="Genomic_DNA"/>
</dbReference>
<reference evidence="3 4" key="1">
    <citation type="submission" date="2020-08" db="EMBL/GenBank/DDBJ databases">
        <title>Sequencing the genomes of 1000 actinobacteria strains.</title>
        <authorList>
            <person name="Klenk H.-P."/>
        </authorList>
    </citation>
    <scope>NUCLEOTIDE SEQUENCE [LARGE SCALE GENOMIC DNA]</scope>
    <source>
        <strain evidence="3 4">DSM 45809</strain>
    </source>
</reference>
<evidence type="ECO:0000256" key="1">
    <source>
        <dbReference type="SAM" id="MobiDB-lite"/>
    </source>
</evidence>
<protein>
    <recommendedName>
        <fullName evidence="2">DUF4314 domain-containing protein</fullName>
    </recommendedName>
</protein>
<comment type="caution">
    <text evidence="3">The sequence shown here is derived from an EMBL/GenBank/DDBJ whole genome shotgun (WGS) entry which is preliminary data.</text>
</comment>
<feature type="domain" description="DUF4314" evidence="2">
    <location>
        <begin position="3"/>
        <end position="53"/>
    </location>
</feature>